<dbReference type="AlphaFoldDB" id="A0AA50CAC7"/>
<keyword evidence="2 8" id="KW-0805">Transcription regulation</keyword>
<dbReference type="SMART" id="SM00521">
    <property type="entry name" value="CBF"/>
    <property type="match status" value="1"/>
</dbReference>
<evidence type="ECO:0000313" key="10">
    <source>
        <dbReference type="EMBL" id="WLQ69694.1"/>
    </source>
</evidence>
<dbReference type="InterPro" id="IPR001289">
    <property type="entry name" value="NFYA"/>
</dbReference>
<organism evidence="10">
    <name type="scientific">Zingiber officinale</name>
    <name type="common">Ginger</name>
    <name type="synonym">Amomum zingiber</name>
    <dbReference type="NCBI Taxonomy" id="94328"/>
    <lineage>
        <taxon>Eukaryota</taxon>
        <taxon>Viridiplantae</taxon>
        <taxon>Streptophyta</taxon>
        <taxon>Embryophyta</taxon>
        <taxon>Tracheophyta</taxon>
        <taxon>Spermatophyta</taxon>
        <taxon>Magnoliopsida</taxon>
        <taxon>Liliopsida</taxon>
        <taxon>Zingiberales</taxon>
        <taxon>Zingiberaceae</taxon>
        <taxon>Zingiber</taxon>
    </lineage>
</organism>
<evidence type="ECO:0000256" key="7">
    <source>
        <dbReference type="ARBA" id="ARBA00025911"/>
    </source>
</evidence>
<name>A0AA50CAC7_ZINOF</name>
<evidence type="ECO:0000256" key="8">
    <source>
        <dbReference type="RuleBase" id="RU367155"/>
    </source>
</evidence>
<evidence type="ECO:0000256" key="2">
    <source>
        <dbReference type="ARBA" id="ARBA00023015"/>
    </source>
</evidence>
<dbReference type="InterPro" id="IPR018362">
    <property type="entry name" value="CCAAT-binding_factor_CS"/>
</dbReference>
<evidence type="ECO:0000256" key="5">
    <source>
        <dbReference type="ARBA" id="ARBA00023163"/>
    </source>
</evidence>
<accession>A0AA50CAC7</accession>
<dbReference type="PANTHER" id="PTHR12632">
    <property type="entry name" value="TRANSCRIPTION FACTOR NF-Y ALPHA-RELATED"/>
    <property type="match status" value="1"/>
</dbReference>
<comment type="subunit">
    <text evidence="7">Heterotrimeric transcription factor composed of three components, NF-YA, NF-YB and NF-YC. NF-YB and NF-YC must interact and dimerize for NF-YA association and DNA binding.</text>
</comment>
<feature type="compositionally biased region" description="Basic residues" evidence="9">
    <location>
        <begin position="153"/>
        <end position="169"/>
    </location>
</feature>
<proteinExistence type="evidence at transcript level"/>
<keyword evidence="5 8" id="KW-0804">Transcription</keyword>
<dbReference type="EMBL" id="OQ909786">
    <property type="protein sequence ID" value="WLQ69694.1"/>
    <property type="molecule type" value="mRNA"/>
</dbReference>
<reference evidence="10" key="1">
    <citation type="submission" date="2023-04" db="EMBL/GenBank/DDBJ databases">
        <authorList>
            <person name="Xing H.-T."/>
            <person name="Li H.-L."/>
        </authorList>
    </citation>
    <scope>NUCLEOTIDE SEQUENCE</scope>
    <source>
        <strain evidence="10">Maker00052429</strain>
    </source>
</reference>
<dbReference type="PRINTS" id="PR00616">
    <property type="entry name" value="CCAATSUBUNTB"/>
</dbReference>
<dbReference type="GO" id="GO:0003700">
    <property type="term" value="F:DNA-binding transcription factor activity"/>
    <property type="evidence" value="ECO:0007669"/>
    <property type="project" value="UniProtKB-UniRule"/>
</dbReference>
<dbReference type="Pfam" id="PF02045">
    <property type="entry name" value="CBFB_NFYA"/>
    <property type="match status" value="1"/>
</dbReference>
<evidence type="ECO:0000256" key="9">
    <source>
        <dbReference type="SAM" id="MobiDB-lite"/>
    </source>
</evidence>
<evidence type="ECO:0000256" key="1">
    <source>
        <dbReference type="ARBA" id="ARBA00004123"/>
    </source>
</evidence>
<evidence type="ECO:0000256" key="3">
    <source>
        <dbReference type="ARBA" id="ARBA00023125"/>
    </source>
</evidence>
<keyword evidence="6 8" id="KW-0539">Nucleus</keyword>
<dbReference type="GO" id="GO:0003677">
    <property type="term" value="F:DNA binding"/>
    <property type="evidence" value="ECO:0007669"/>
    <property type="project" value="UniProtKB-KW"/>
</dbReference>
<dbReference type="GO" id="GO:0016602">
    <property type="term" value="C:CCAAT-binding factor complex"/>
    <property type="evidence" value="ECO:0007669"/>
    <property type="project" value="InterPro"/>
</dbReference>
<feature type="compositionally biased region" description="Low complexity" evidence="9">
    <location>
        <begin position="180"/>
        <end position="189"/>
    </location>
</feature>
<sequence>MVGPRSGDDGRFTVVMSHRPTLRHPGGCFRIRLLGADNAYRKPDDSPTKPVLCLGSSEVSFAPMKMDYSQSFAHVAYPYADPYLGGILAVCGPPAMIHPQIAGTSSASRMPLPLQPAAEGPIYVNAKQYAAILRRRQLRAKLEAENKLVKSRKPYLHESRHRHAMKRARGSGGRFLNTKQLEQQQQQTQPSGLSGSAGSDMRAASTNGGSMDAGDVALPAESSSAPVNLQQNRAGGCPGDGPPTLKLGEGIRKWLRKWRLVYLRLKKWRSYIDLSKEPGHTNRSDHLLSTMPRCGPVRRASIRPYCYCINLSVT</sequence>
<dbReference type="PROSITE" id="PS51152">
    <property type="entry name" value="NFYA_HAP2_2"/>
    <property type="match status" value="1"/>
</dbReference>
<keyword evidence="4" id="KW-0010">Activator</keyword>
<evidence type="ECO:0000256" key="6">
    <source>
        <dbReference type="ARBA" id="ARBA00023242"/>
    </source>
</evidence>
<evidence type="ECO:0000256" key="4">
    <source>
        <dbReference type="ARBA" id="ARBA00023159"/>
    </source>
</evidence>
<comment type="function">
    <text evidence="8">Component of the sequence-specific heterotrimeric transcription factor (NF-Y) which specifically recognizes a 5'-CCAAT-3' box motif found in the promoters of its target genes.</text>
</comment>
<comment type="subcellular location">
    <subcellularLocation>
        <location evidence="1 8">Nucleus</location>
    </subcellularLocation>
</comment>
<feature type="compositionally biased region" description="Polar residues" evidence="9">
    <location>
        <begin position="221"/>
        <end position="233"/>
    </location>
</feature>
<dbReference type="Gene3D" id="6.10.250.2430">
    <property type="match status" value="1"/>
</dbReference>
<protein>
    <recommendedName>
        <fullName evidence="8">Nuclear transcription factor Y subunit</fullName>
    </recommendedName>
</protein>
<keyword evidence="3 8" id="KW-0238">DNA-binding</keyword>
<feature type="region of interest" description="Disordered" evidence="9">
    <location>
        <begin position="153"/>
        <end position="242"/>
    </location>
</feature>
<dbReference type="PROSITE" id="PS00686">
    <property type="entry name" value="NFYA_HAP2_1"/>
    <property type="match status" value="1"/>
</dbReference>
<comment type="similarity">
    <text evidence="8">Belongs to the NFYA/HAP2 subunit family.</text>
</comment>